<dbReference type="InterPro" id="IPR016181">
    <property type="entry name" value="Acyl_CoA_acyltransferase"/>
</dbReference>
<dbReference type="RefSeq" id="WP_346759800.1">
    <property type="nucleotide sequence ID" value="NZ_JAUJEB010000004.1"/>
</dbReference>
<dbReference type="SUPFAM" id="SSF55729">
    <property type="entry name" value="Acyl-CoA N-acyltransferases (Nat)"/>
    <property type="match status" value="1"/>
</dbReference>
<accession>A0ABT8L9P4</accession>
<name>A0ABT8L9P4_9BACT</name>
<keyword evidence="3" id="KW-1185">Reference proteome</keyword>
<protein>
    <submittedName>
        <fullName evidence="2">GNAT family N-acetyltransferase</fullName>
    </submittedName>
</protein>
<sequence>MILAKETDLAQVVKLITRSFDKNKSVNYVVKQDKKRIRRIERLAEYAFRVCYAFGEVWMSEDKNACALFLFSEKKRLTLNAIWWDLKLAFGTIGISRVSKVLTREGKVKKQHPQNTHYCYLWFIGVDPNHQKKGLGSQLLRQLIDKCRQWQRPIYLETSVSSNLKWYKSLGFEQYRTIQFDYELFLLRKNDPVT</sequence>
<evidence type="ECO:0000313" key="2">
    <source>
        <dbReference type="EMBL" id="MDN5214467.1"/>
    </source>
</evidence>
<proteinExistence type="predicted"/>
<dbReference type="PANTHER" id="PTHR42791:SF1">
    <property type="entry name" value="N-ACETYLTRANSFERASE DOMAIN-CONTAINING PROTEIN"/>
    <property type="match status" value="1"/>
</dbReference>
<organism evidence="2 3">
    <name type="scientific">Agaribacillus aureus</name>
    <dbReference type="NCBI Taxonomy" id="3051825"/>
    <lineage>
        <taxon>Bacteria</taxon>
        <taxon>Pseudomonadati</taxon>
        <taxon>Bacteroidota</taxon>
        <taxon>Cytophagia</taxon>
        <taxon>Cytophagales</taxon>
        <taxon>Splendidivirgaceae</taxon>
        <taxon>Agaribacillus</taxon>
    </lineage>
</organism>
<comment type="caution">
    <text evidence="2">The sequence shown here is derived from an EMBL/GenBank/DDBJ whole genome shotgun (WGS) entry which is preliminary data.</text>
</comment>
<gene>
    <name evidence="2" type="ORF">QQ020_20470</name>
</gene>
<evidence type="ECO:0000259" key="1">
    <source>
        <dbReference type="PROSITE" id="PS51186"/>
    </source>
</evidence>
<dbReference type="Proteomes" id="UP001172083">
    <property type="component" value="Unassembled WGS sequence"/>
</dbReference>
<dbReference type="PANTHER" id="PTHR42791">
    <property type="entry name" value="GNAT FAMILY ACETYLTRANSFERASE"/>
    <property type="match status" value="1"/>
</dbReference>
<dbReference type="InterPro" id="IPR052523">
    <property type="entry name" value="Trichothecene_AcTrans"/>
</dbReference>
<dbReference type="PROSITE" id="PS51186">
    <property type="entry name" value="GNAT"/>
    <property type="match status" value="1"/>
</dbReference>
<evidence type="ECO:0000313" key="3">
    <source>
        <dbReference type="Proteomes" id="UP001172083"/>
    </source>
</evidence>
<dbReference type="EMBL" id="JAUJEB010000004">
    <property type="protein sequence ID" value="MDN5214467.1"/>
    <property type="molecule type" value="Genomic_DNA"/>
</dbReference>
<dbReference type="InterPro" id="IPR000182">
    <property type="entry name" value="GNAT_dom"/>
</dbReference>
<dbReference type="Gene3D" id="3.40.630.30">
    <property type="match status" value="1"/>
</dbReference>
<dbReference type="CDD" id="cd04301">
    <property type="entry name" value="NAT_SF"/>
    <property type="match status" value="1"/>
</dbReference>
<reference evidence="2" key="1">
    <citation type="submission" date="2023-06" db="EMBL/GenBank/DDBJ databases">
        <title>Genomic of Agaribacillus aureum.</title>
        <authorList>
            <person name="Wang G."/>
        </authorList>
    </citation>
    <scope>NUCLEOTIDE SEQUENCE</scope>
    <source>
        <strain evidence="2">BMA12</strain>
    </source>
</reference>
<feature type="domain" description="N-acetyltransferase" evidence="1">
    <location>
        <begin position="35"/>
        <end position="192"/>
    </location>
</feature>
<dbReference type="Pfam" id="PF00583">
    <property type="entry name" value="Acetyltransf_1"/>
    <property type="match status" value="1"/>
</dbReference>